<name>A0A7S4GDF1_9EUGL</name>
<dbReference type="Gene3D" id="3.30.200.20">
    <property type="entry name" value="Phosphorylase Kinase, domain 1"/>
    <property type="match status" value="1"/>
</dbReference>
<dbReference type="EC" id="2.7.11.1" evidence="2"/>
<sequence length="731" mass="82799">MMKNYRILKPIGVGAQATSYLVENTKEHCQYVLKSIPLAQLTEYEKKEAHQEARVLMTLRHPNIISYRESFKAEGKLNIVMEYASGGDLSNMISNTKAQLPEHFIIKVLAQVAIALQYCHTRKVLHRDLKTENIFVTCEQAVKLGDFGICRLLKNTCDMATTVVGTPTNLSPELIENRPYNAKSDMWALGCVLYEMCTLSKPFTGKSLAEVIIKIANPKVKPLDPQYPPELQSLLCALLHVDPAQRPSPRDILFMPLLQGMKYVPKAPRLNILHKKNPKDDGSGQDLDVWLGEQRAEIDRIQALVRERRRGCNVPVATAPNSQAEPHDNLEEVVFPQTAEHRAKRQPNNLEVPKWKLQPSVEWKDHVFTTQPARKRSEHWNPRLDSLLEKQPGFPRPEATCEPQISNGSGGTSTHTCLENAHSDKGAMQNHVFSHKPMVKKKLKKKRPSIVLTAQQREQLDLEQKRERLQKERFQKKAQAAEKEAALEMERLKNAEERKFAVEQRRKAKGGHGQPPQLLAAAALSLTPQTEEVLRKPRHPFGESTKAPPPMAPLCEERPQKPSHPVGNNPKQVPGGTKEIDAPLVNIHHNVEMIKANVRSGLDGSKSVSVDQQGNRVAHGAKAWLQQHMLHRDQNEMQRSYSEGHLRLPFSHDDRVEEEEFPRGPQTAGEEKRSQRRKENEKFRELLRAQRAKARQAAAKEVQWEVQLPPASCKKGEDVRLPPIHQVPDSS</sequence>
<feature type="coiled-coil region" evidence="10">
    <location>
        <begin position="452"/>
        <end position="498"/>
    </location>
</feature>
<evidence type="ECO:0000256" key="8">
    <source>
        <dbReference type="ARBA" id="ARBA00047899"/>
    </source>
</evidence>
<evidence type="ECO:0000256" key="1">
    <source>
        <dbReference type="ARBA" id="ARBA00010886"/>
    </source>
</evidence>
<evidence type="ECO:0000259" key="12">
    <source>
        <dbReference type="PROSITE" id="PS50011"/>
    </source>
</evidence>
<comment type="similarity">
    <text evidence="1">Belongs to the protein kinase superfamily. NEK Ser/Thr protein kinase family. NIMA subfamily.</text>
</comment>
<protein>
    <recommendedName>
        <fullName evidence="2">non-specific serine/threonine protein kinase</fullName>
        <ecNumber evidence="2">2.7.11.1</ecNumber>
    </recommendedName>
</protein>
<dbReference type="GO" id="GO:0004674">
    <property type="term" value="F:protein serine/threonine kinase activity"/>
    <property type="evidence" value="ECO:0007669"/>
    <property type="project" value="UniProtKB-KW"/>
</dbReference>
<keyword evidence="3" id="KW-0723">Serine/threonine-protein kinase</keyword>
<dbReference type="PROSITE" id="PS50011">
    <property type="entry name" value="PROTEIN_KINASE_DOM"/>
    <property type="match status" value="1"/>
</dbReference>
<evidence type="ECO:0000256" key="7">
    <source>
        <dbReference type="ARBA" id="ARBA00022840"/>
    </source>
</evidence>
<dbReference type="InterPro" id="IPR051131">
    <property type="entry name" value="NEK_Ser/Thr_kinase_NIMA"/>
</dbReference>
<evidence type="ECO:0000256" key="3">
    <source>
        <dbReference type="ARBA" id="ARBA00022527"/>
    </source>
</evidence>
<keyword evidence="7" id="KW-0067">ATP-binding</keyword>
<dbReference type="PANTHER" id="PTHR44899">
    <property type="entry name" value="CAMK FAMILY PROTEIN KINASE"/>
    <property type="match status" value="1"/>
</dbReference>
<dbReference type="SUPFAM" id="SSF56112">
    <property type="entry name" value="Protein kinase-like (PK-like)"/>
    <property type="match status" value="1"/>
</dbReference>
<accession>A0A7S4GDF1</accession>
<dbReference type="GO" id="GO:0005524">
    <property type="term" value="F:ATP binding"/>
    <property type="evidence" value="ECO:0007669"/>
    <property type="project" value="UniProtKB-KW"/>
</dbReference>
<dbReference type="InterPro" id="IPR011009">
    <property type="entry name" value="Kinase-like_dom_sf"/>
</dbReference>
<comment type="catalytic activity">
    <reaction evidence="8">
        <text>L-threonyl-[protein] + ATP = O-phospho-L-threonyl-[protein] + ADP + H(+)</text>
        <dbReference type="Rhea" id="RHEA:46608"/>
        <dbReference type="Rhea" id="RHEA-COMP:11060"/>
        <dbReference type="Rhea" id="RHEA-COMP:11605"/>
        <dbReference type="ChEBI" id="CHEBI:15378"/>
        <dbReference type="ChEBI" id="CHEBI:30013"/>
        <dbReference type="ChEBI" id="CHEBI:30616"/>
        <dbReference type="ChEBI" id="CHEBI:61977"/>
        <dbReference type="ChEBI" id="CHEBI:456216"/>
        <dbReference type="EC" id="2.7.11.1"/>
    </reaction>
</comment>
<evidence type="ECO:0000256" key="9">
    <source>
        <dbReference type="ARBA" id="ARBA00048679"/>
    </source>
</evidence>
<evidence type="ECO:0000313" key="13">
    <source>
        <dbReference type="EMBL" id="CAE0833346.1"/>
    </source>
</evidence>
<keyword evidence="10" id="KW-0175">Coiled coil</keyword>
<dbReference type="CDD" id="cd08215">
    <property type="entry name" value="STKc_Nek"/>
    <property type="match status" value="1"/>
</dbReference>
<proteinExistence type="inferred from homology"/>
<dbReference type="EMBL" id="HBJA01129965">
    <property type="protein sequence ID" value="CAE0833346.1"/>
    <property type="molecule type" value="Transcribed_RNA"/>
</dbReference>
<feature type="compositionally biased region" description="Basic and acidic residues" evidence="11">
    <location>
        <begin position="669"/>
        <end position="688"/>
    </location>
</feature>
<dbReference type="SMART" id="SM00220">
    <property type="entry name" value="S_TKc"/>
    <property type="match status" value="1"/>
</dbReference>
<dbReference type="Gene3D" id="1.10.510.10">
    <property type="entry name" value="Transferase(Phosphotransferase) domain 1"/>
    <property type="match status" value="1"/>
</dbReference>
<keyword evidence="4" id="KW-0808">Transferase</keyword>
<evidence type="ECO:0000256" key="2">
    <source>
        <dbReference type="ARBA" id="ARBA00012513"/>
    </source>
</evidence>
<dbReference type="AlphaFoldDB" id="A0A7S4GDF1"/>
<organism evidence="13">
    <name type="scientific">Eutreptiella gymnastica</name>
    <dbReference type="NCBI Taxonomy" id="73025"/>
    <lineage>
        <taxon>Eukaryota</taxon>
        <taxon>Discoba</taxon>
        <taxon>Euglenozoa</taxon>
        <taxon>Euglenida</taxon>
        <taxon>Spirocuta</taxon>
        <taxon>Euglenophyceae</taxon>
        <taxon>Eutreptiales</taxon>
        <taxon>Eutreptiaceae</taxon>
        <taxon>Eutreptiella</taxon>
    </lineage>
</organism>
<feature type="region of interest" description="Disordered" evidence="11">
    <location>
        <begin position="648"/>
        <end position="731"/>
    </location>
</feature>
<evidence type="ECO:0000256" key="11">
    <source>
        <dbReference type="SAM" id="MobiDB-lite"/>
    </source>
</evidence>
<evidence type="ECO:0000256" key="6">
    <source>
        <dbReference type="ARBA" id="ARBA00022777"/>
    </source>
</evidence>
<dbReference type="InterPro" id="IPR000719">
    <property type="entry name" value="Prot_kinase_dom"/>
</dbReference>
<dbReference type="PROSITE" id="PS00108">
    <property type="entry name" value="PROTEIN_KINASE_ST"/>
    <property type="match status" value="1"/>
</dbReference>
<evidence type="ECO:0000256" key="5">
    <source>
        <dbReference type="ARBA" id="ARBA00022741"/>
    </source>
</evidence>
<dbReference type="Pfam" id="PF00069">
    <property type="entry name" value="Pkinase"/>
    <property type="match status" value="1"/>
</dbReference>
<dbReference type="InterPro" id="IPR008271">
    <property type="entry name" value="Ser/Thr_kinase_AS"/>
</dbReference>
<evidence type="ECO:0000256" key="4">
    <source>
        <dbReference type="ARBA" id="ARBA00022679"/>
    </source>
</evidence>
<feature type="region of interest" description="Disordered" evidence="11">
    <location>
        <begin position="538"/>
        <end position="575"/>
    </location>
</feature>
<dbReference type="FunFam" id="3.30.200.20:FF:000097">
    <property type="entry name" value="Probable serine/threonine-protein kinase nek1"/>
    <property type="match status" value="1"/>
</dbReference>
<keyword evidence="6" id="KW-0418">Kinase</keyword>
<dbReference type="PANTHER" id="PTHR44899:SF3">
    <property type="entry name" value="SERINE_THREONINE-PROTEIN KINASE NEK1"/>
    <property type="match status" value="1"/>
</dbReference>
<feature type="domain" description="Protein kinase" evidence="12">
    <location>
        <begin position="5"/>
        <end position="258"/>
    </location>
</feature>
<gene>
    <name evidence="13" type="ORF">EGYM00163_LOCUS44638</name>
</gene>
<keyword evidence="5" id="KW-0547">Nucleotide-binding</keyword>
<reference evidence="13" key="1">
    <citation type="submission" date="2021-01" db="EMBL/GenBank/DDBJ databases">
        <authorList>
            <person name="Corre E."/>
            <person name="Pelletier E."/>
            <person name="Niang G."/>
            <person name="Scheremetjew M."/>
            <person name="Finn R."/>
            <person name="Kale V."/>
            <person name="Holt S."/>
            <person name="Cochrane G."/>
            <person name="Meng A."/>
            <person name="Brown T."/>
            <person name="Cohen L."/>
        </authorList>
    </citation>
    <scope>NUCLEOTIDE SEQUENCE</scope>
    <source>
        <strain evidence="13">CCMP1594</strain>
    </source>
</reference>
<evidence type="ECO:0000256" key="10">
    <source>
        <dbReference type="SAM" id="Coils"/>
    </source>
</evidence>
<comment type="catalytic activity">
    <reaction evidence="9">
        <text>L-seryl-[protein] + ATP = O-phospho-L-seryl-[protein] + ADP + H(+)</text>
        <dbReference type="Rhea" id="RHEA:17989"/>
        <dbReference type="Rhea" id="RHEA-COMP:9863"/>
        <dbReference type="Rhea" id="RHEA-COMP:11604"/>
        <dbReference type="ChEBI" id="CHEBI:15378"/>
        <dbReference type="ChEBI" id="CHEBI:29999"/>
        <dbReference type="ChEBI" id="CHEBI:30616"/>
        <dbReference type="ChEBI" id="CHEBI:83421"/>
        <dbReference type="ChEBI" id="CHEBI:456216"/>
        <dbReference type="EC" id="2.7.11.1"/>
    </reaction>
</comment>